<sequence length="322" mass="35775">MAALPLCASWFPPAAVAVASHSARPTGRVMRVRSLCRRGPTQLALPVRQARARDHLPGREPEPESDDDEPDMEASIEAPFVDTDDAEDEELRKKYGEFCASMGLREAPDMFPIEREEISNYLMRIASSRANDLDVNKKVMALIVCAEAQKALDLASRIMDLMNMASLDLGTPVFSQDTINKMVRTYAPIFVNVAKDAYSKTVEIDTVLSFLDALRGLGAICHILVQDTVAMLKDAPLEKSINSITGTHSFKFEKRLNNLKEEIMASADATGIKHTLVMDMLFDGMKHTQSYIDKLIHERGEALYYLSLAQAASTYEALRKNC</sequence>
<accession>A0ABC8YRW9</accession>
<feature type="region of interest" description="Disordered" evidence="1">
    <location>
        <begin position="46"/>
        <end position="72"/>
    </location>
</feature>
<feature type="compositionally biased region" description="Basic and acidic residues" evidence="1">
    <location>
        <begin position="51"/>
        <end position="62"/>
    </location>
</feature>
<gene>
    <name evidence="2" type="ORF">URODEC1_LOCUS37056</name>
</gene>
<evidence type="ECO:0000256" key="1">
    <source>
        <dbReference type="SAM" id="MobiDB-lite"/>
    </source>
</evidence>
<keyword evidence="3" id="KW-1185">Reference proteome</keyword>
<proteinExistence type="predicted"/>
<protein>
    <submittedName>
        <fullName evidence="2">Uncharacterized protein</fullName>
    </submittedName>
</protein>
<dbReference type="AlphaFoldDB" id="A0ABC8YRW9"/>
<feature type="compositionally biased region" description="Acidic residues" evidence="1">
    <location>
        <begin position="63"/>
        <end position="72"/>
    </location>
</feature>
<dbReference type="EMBL" id="OZ075127">
    <property type="protein sequence ID" value="CAL4947881.1"/>
    <property type="molecule type" value="Genomic_DNA"/>
</dbReference>
<name>A0ABC8YRW9_9POAL</name>
<evidence type="ECO:0000313" key="3">
    <source>
        <dbReference type="Proteomes" id="UP001497457"/>
    </source>
</evidence>
<reference evidence="3" key="1">
    <citation type="submission" date="2024-06" db="EMBL/GenBank/DDBJ databases">
        <authorList>
            <person name="Ryan C."/>
        </authorList>
    </citation>
    <scope>NUCLEOTIDE SEQUENCE [LARGE SCALE GENOMIC DNA]</scope>
</reference>
<reference evidence="2 3" key="2">
    <citation type="submission" date="2024-10" db="EMBL/GenBank/DDBJ databases">
        <authorList>
            <person name="Ryan C."/>
        </authorList>
    </citation>
    <scope>NUCLEOTIDE SEQUENCE [LARGE SCALE GENOMIC DNA]</scope>
</reference>
<evidence type="ECO:0000313" key="2">
    <source>
        <dbReference type="EMBL" id="CAL4947881.1"/>
    </source>
</evidence>
<organism evidence="2 3">
    <name type="scientific">Urochloa decumbens</name>
    <dbReference type="NCBI Taxonomy" id="240449"/>
    <lineage>
        <taxon>Eukaryota</taxon>
        <taxon>Viridiplantae</taxon>
        <taxon>Streptophyta</taxon>
        <taxon>Embryophyta</taxon>
        <taxon>Tracheophyta</taxon>
        <taxon>Spermatophyta</taxon>
        <taxon>Magnoliopsida</taxon>
        <taxon>Liliopsida</taxon>
        <taxon>Poales</taxon>
        <taxon>Poaceae</taxon>
        <taxon>PACMAD clade</taxon>
        <taxon>Panicoideae</taxon>
        <taxon>Panicodae</taxon>
        <taxon>Paniceae</taxon>
        <taxon>Melinidinae</taxon>
        <taxon>Urochloa</taxon>
    </lineage>
</organism>
<dbReference type="Proteomes" id="UP001497457">
    <property type="component" value="Chromosome 17b"/>
</dbReference>